<keyword evidence="8" id="KW-1185">Reference proteome</keyword>
<feature type="transmembrane region" description="Helical" evidence="5">
    <location>
        <begin position="46"/>
        <end position="69"/>
    </location>
</feature>
<keyword evidence="2 5" id="KW-0812">Transmembrane</keyword>
<name>A0A168DUX0_CORDF</name>
<evidence type="ECO:0000313" key="8">
    <source>
        <dbReference type="Proteomes" id="UP000076881"/>
    </source>
</evidence>
<evidence type="ECO:0000313" key="7">
    <source>
        <dbReference type="EMBL" id="OAA73035.1"/>
    </source>
</evidence>
<feature type="transmembrane region" description="Helical" evidence="5">
    <location>
        <begin position="95"/>
        <end position="113"/>
    </location>
</feature>
<dbReference type="OrthoDB" id="408954at2759"/>
<feature type="transmembrane region" description="Helical" evidence="5">
    <location>
        <begin position="20"/>
        <end position="39"/>
    </location>
</feature>
<sequence>MDLLLSIPVLTYFWAPYPPSWSTSLNILLFTISWGTLVMSHDPIKVHLVGVAAIRLVFWLAPSLIFLLLDVGLPSVAESIKHGGRAGLPPRNRRALTQLLLLALFNTAFLLAVEGACSYAHAVAFGKPEFLTTTTLPFPWQIAKHIAMAFIAREVLQYYIHRFLLHGASSSPVARLHASYAHSRPSAPFSLQVLADHPLPLLLHRFLPLYLPAVLIRAHLLTYFLFAALCTLEETLSMSGYTVVPGIVMRGLGQRCAIHYASGGGANFGAYGVADWAHGTSRGRGVLEDLQAEAEKHQLQERAGDKVGEGASMVQGGLDALRGKKGKRRTAKEI</sequence>
<feature type="domain" description="Fatty acid hydroxylase" evidence="6">
    <location>
        <begin position="147"/>
        <end position="280"/>
    </location>
</feature>
<evidence type="ECO:0000259" key="6">
    <source>
        <dbReference type="Pfam" id="PF04116"/>
    </source>
</evidence>
<gene>
    <name evidence="7" type="ORF">LEL_08819</name>
</gene>
<dbReference type="PANTHER" id="PTHR11863">
    <property type="entry name" value="STEROL DESATURASE"/>
    <property type="match status" value="1"/>
</dbReference>
<evidence type="ECO:0000256" key="3">
    <source>
        <dbReference type="ARBA" id="ARBA00022989"/>
    </source>
</evidence>
<dbReference type="InterPro" id="IPR006694">
    <property type="entry name" value="Fatty_acid_hydroxylase"/>
</dbReference>
<evidence type="ECO:0000256" key="4">
    <source>
        <dbReference type="ARBA" id="ARBA00023136"/>
    </source>
</evidence>
<evidence type="ECO:0000256" key="1">
    <source>
        <dbReference type="ARBA" id="ARBA00004370"/>
    </source>
</evidence>
<evidence type="ECO:0000256" key="5">
    <source>
        <dbReference type="SAM" id="Phobius"/>
    </source>
</evidence>
<dbReference type="AlphaFoldDB" id="A0A168DUX0"/>
<reference evidence="7 8" key="1">
    <citation type="journal article" date="2016" name="Genome Biol. Evol.">
        <title>Divergent and convergent evolution of fungal pathogenicity.</title>
        <authorList>
            <person name="Shang Y."/>
            <person name="Xiao G."/>
            <person name="Zheng P."/>
            <person name="Cen K."/>
            <person name="Zhan S."/>
            <person name="Wang C."/>
        </authorList>
    </citation>
    <scope>NUCLEOTIDE SEQUENCE [LARGE SCALE GENOMIC DNA]</scope>
    <source>
        <strain evidence="7 8">RCEF 1005</strain>
    </source>
</reference>
<evidence type="ECO:0000256" key="2">
    <source>
        <dbReference type="ARBA" id="ARBA00022692"/>
    </source>
</evidence>
<dbReference type="GO" id="GO:0008610">
    <property type="term" value="P:lipid biosynthetic process"/>
    <property type="evidence" value="ECO:0007669"/>
    <property type="project" value="InterPro"/>
</dbReference>
<protein>
    <submittedName>
        <fullName evidence="7">Sterol desaturase family</fullName>
    </submittedName>
</protein>
<dbReference type="EMBL" id="AZHF01000007">
    <property type="protein sequence ID" value="OAA73035.1"/>
    <property type="molecule type" value="Genomic_DNA"/>
</dbReference>
<comment type="caution">
    <text evidence="7">The sequence shown here is derived from an EMBL/GenBank/DDBJ whole genome shotgun (WGS) entry which is preliminary data.</text>
</comment>
<dbReference type="Proteomes" id="UP000076881">
    <property type="component" value="Unassembled WGS sequence"/>
</dbReference>
<dbReference type="Pfam" id="PF04116">
    <property type="entry name" value="FA_hydroxylase"/>
    <property type="match status" value="1"/>
</dbReference>
<dbReference type="STRING" id="1081108.A0A168DUX0"/>
<keyword evidence="4 5" id="KW-0472">Membrane</keyword>
<proteinExistence type="predicted"/>
<dbReference type="GO" id="GO:0016020">
    <property type="term" value="C:membrane"/>
    <property type="evidence" value="ECO:0007669"/>
    <property type="project" value="UniProtKB-SubCell"/>
</dbReference>
<dbReference type="GO" id="GO:0005506">
    <property type="term" value="F:iron ion binding"/>
    <property type="evidence" value="ECO:0007669"/>
    <property type="project" value="InterPro"/>
</dbReference>
<keyword evidence="3 5" id="KW-1133">Transmembrane helix</keyword>
<dbReference type="InterPro" id="IPR050307">
    <property type="entry name" value="Sterol_Desaturase_Related"/>
</dbReference>
<dbReference type="GO" id="GO:0016491">
    <property type="term" value="F:oxidoreductase activity"/>
    <property type="evidence" value="ECO:0007669"/>
    <property type="project" value="InterPro"/>
</dbReference>
<comment type="subcellular location">
    <subcellularLocation>
        <location evidence="1">Membrane</location>
    </subcellularLocation>
</comment>
<accession>A0A168DUX0</accession>
<organism evidence="7 8">
    <name type="scientific">Akanthomyces lecanii RCEF 1005</name>
    <dbReference type="NCBI Taxonomy" id="1081108"/>
    <lineage>
        <taxon>Eukaryota</taxon>
        <taxon>Fungi</taxon>
        <taxon>Dikarya</taxon>
        <taxon>Ascomycota</taxon>
        <taxon>Pezizomycotina</taxon>
        <taxon>Sordariomycetes</taxon>
        <taxon>Hypocreomycetidae</taxon>
        <taxon>Hypocreales</taxon>
        <taxon>Cordycipitaceae</taxon>
        <taxon>Akanthomyces</taxon>
        <taxon>Cordyceps confragosa</taxon>
    </lineage>
</organism>